<dbReference type="InterPro" id="IPR011008">
    <property type="entry name" value="Dimeric_a/b-barrel"/>
</dbReference>
<name>A0A0P9D7T8_9CHLR</name>
<evidence type="ECO:0000313" key="2">
    <source>
        <dbReference type="EMBL" id="KPV51355.1"/>
    </source>
</evidence>
<keyword evidence="3" id="KW-1185">Reference proteome</keyword>
<dbReference type="NCBIfam" id="TIGR02118">
    <property type="entry name" value="EthD family reductase"/>
    <property type="match status" value="1"/>
</dbReference>
<dbReference type="AlphaFoldDB" id="A0A0P9D7T8"/>
<evidence type="ECO:0000259" key="1">
    <source>
        <dbReference type="Pfam" id="PF07110"/>
    </source>
</evidence>
<dbReference type="GO" id="GO:0016491">
    <property type="term" value="F:oxidoreductase activity"/>
    <property type="evidence" value="ECO:0007669"/>
    <property type="project" value="InterPro"/>
</dbReference>
<protein>
    <submittedName>
        <fullName evidence="2">Ethyl tert-butyl ether degradation protein EthD</fullName>
    </submittedName>
</protein>
<dbReference type="Pfam" id="PF07110">
    <property type="entry name" value="EthD"/>
    <property type="match status" value="1"/>
</dbReference>
<comment type="caution">
    <text evidence="2">The sequence shown here is derived from an EMBL/GenBank/DDBJ whole genome shotgun (WGS) entry which is preliminary data.</text>
</comment>
<gene>
    <name evidence="2" type="ORF">SE17_21655</name>
</gene>
<dbReference type="EMBL" id="LJCR01000949">
    <property type="protein sequence ID" value="KPV51355.1"/>
    <property type="molecule type" value="Genomic_DNA"/>
</dbReference>
<organism evidence="2 3">
    <name type="scientific">Kouleothrix aurantiaca</name>
    <dbReference type="NCBI Taxonomy" id="186479"/>
    <lineage>
        <taxon>Bacteria</taxon>
        <taxon>Bacillati</taxon>
        <taxon>Chloroflexota</taxon>
        <taxon>Chloroflexia</taxon>
        <taxon>Chloroflexales</taxon>
        <taxon>Roseiflexineae</taxon>
        <taxon>Roseiflexaceae</taxon>
        <taxon>Kouleothrix</taxon>
    </lineage>
</organism>
<accession>A0A0P9D7T8</accession>
<dbReference type="SUPFAM" id="SSF54909">
    <property type="entry name" value="Dimeric alpha+beta barrel"/>
    <property type="match status" value="1"/>
</dbReference>
<sequence length="113" mass="12418">MVKLVALFSHPADVLAFNKHFDEVHLPLLRRVPGLARIELARVTGGPRGVSPYHIIVELYWNSAAEMQASMATAEMREVGRDARAFAGHLLSMHIAEVVSRATSESGSWGRVV</sequence>
<reference evidence="2 3" key="1">
    <citation type="submission" date="2015-09" db="EMBL/GenBank/DDBJ databases">
        <title>Draft genome sequence of Kouleothrix aurantiaca JCM 19913.</title>
        <authorList>
            <person name="Hemp J."/>
        </authorList>
    </citation>
    <scope>NUCLEOTIDE SEQUENCE [LARGE SCALE GENOMIC DNA]</scope>
    <source>
        <strain evidence="2 3">COM-B</strain>
    </source>
</reference>
<feature type="domain" description="EthD" evidence="1">
    <location>
        <begin position="13"/>
        <end position="87"/>
    </location>
</feature>
<dbReference type="Gene3D" id="3.30.70.100">
    <property type="match status" value="1"/>
</dbReference>
<dbReference type="Proteomes" id="UP000050509">
    <property type="component" value="Unassembled WGS sequence"/>
</dbReference>
<proteinExistence type="predicted"/>
<evidence type="ECO:0000313" key="3">
    <source>
        <dbReference type="Proteomes" id="UP000050509"/>
    </source>
</evidence>
<dbReference type="InterPro" id="IPR009799">
    <property type="entry name" value="EthD_dom"/>
</dbReference>